<dbReference type="PANTHER" id="PTHR31736">
    <property type="match status" value="1"/>
</dbReference>
<dbReference type="RefSeq" id="WP_029427489.1">
    <property type="nucleotide sequence ID" value="NZ_CP012801.1"/>
</dbReference>
<name>A0A0P0FT97_9BACE</name>
<evidence type="ECO:0000256" key="5">
    <source>
        <dbReference type="ARBA" id="ARBA00023295"/>
    </source>
</evidence>
<evidence type="ECO:0000313" key="9">
    <source>
        <dbReference type="Proteomes" id="UP000061809"/>
    </source>
</evidence>
<comment type="similarity">
    <text evidence="1 6">Belongs to the glycosyl hydrolase 28 family.</text>
</comment>
<evidence type="ECO:0000313" key="10">
    <source>
        <dbReference type="Proteomes" id="UP000283341"/>
    </source>
</evidence>
<evidence type="ECO:0000256" key="2">
    <source>
        <dbReference type="ARBA" id="ARBA00022801"/>
    </source>
</evidence>
<dbReference type="EMBL" id="QRVJ01000001">
    <property type="protein sequence ID" value="RGS39802.1"/>
    <property type="molecule type" value="Genomic_DNA"/>
</dbReference>
<dbReference type="GO" id="GO:0033917">
    <property type="term" value="F:exo-poly-alpha-galacturonosidase activity"/>
    <property type="evidence" value="ECO:0007669"/>
    <property type="project" value="UniProtKB-EC"/>
</dbReference>
<dbReference type="Pfam" id="PF00295">
    <property type="entry name" value="Glyco_hydro_28"/>
    <property type="match status" value="1"/>
</dbReference>
<evidence type="ECO:0000256" key="1">
    <source>
        <dbReference type="ARBA" id="ARBA00008834"/>
    </source>
</evidence>
<dbReference type="EC" id="3.2.1.82" evidence="7"/>
<dbReference type="InterPro" id="IPR011050">
    <property type="entry name" value="Pectin_lyase_fold/virulence"/>
</dbReference>
<dbReference type="InterPro" id="IPR000743">
    <property type="entry name" value="Glyco_hydro_28"/>
</dbReference>
<organism evidence="7 9">
    <name type="scientific">Bacteroides cellulosilyticus</name>
    <dbReference type="NCBI Taxonomy" id="246787"/>
    <lineage>
        <taxon>Bacteria</taxon>
        <taxon>Pseudomonadati</taxon>
        <taxon>Bacteroidota</taxon>
        <taxon>Bacteroidia</taxon>
        <taxon>Bacteroidales</taxon>
        <taxon>Bacteroidaceae</taxon>
        <taxon>Bacteroides</taxon>
    </lineage>
</organism>
<dbReference type="Proteomes" id="UP000061809">
    <property type="component" value="Chromosome"/>
</dbReference>
<evidence type="ECO:0000256" key="3">
    <source>
        <dbReference type="ARBA" id="ARBA00023157"/>
    </source>
</evidence>
<dbReference type="AlphaFoldDB" id="A0A0P0FT97"/>
<keyword evidence="3" id="KW-1015">Disulfide bond</keyword>
<dbReference type="Gene3D" id="2.160.20.10">
    <property type="entry name" value="Single-stranded right-handed beta-helix, Pectin lyase-like"/>
    <property type="match status" value="1"/>
</dbReference>
<dbReference type="SUPFAM" id="SSF51126">
    <property type="entry name" value="Pectin lyase-like"/>
    <property type="match status" value="1"/>
</dbReference>
<dbReference type="InterPro" id="IPR012334">
    <property type="entry name" value="Pectin_lyas_fold"/>
</dbReference>
<evidence type="ECO:0000256" key="6">
    <source>
        <dbReference type="RuleBase" id="RU361169"/>
    </source>
</evidence>
<dbReference type="Proteomes" id="UP000283341">
    <property type="component" value="Unassembled WGS sequence"/>
</dbReference>
<keyword evidence="4" id="KW-0325">Glycoprotein</keyword>
<reference evidence="7 9" key="1">
    <citation type="journal article" date="2015" name="Science">
        <title>Genetic determinants of in vivo fitness and diet responsiveness in multiple human gut Bacteroides.</title>
        <authorList>
            <person name="Wu M."/>
            <person name="McNulty N.P."/>
            <person name="Rodionov D.A."/>
            <person name="Khoroshkin M.S."/>
            <person name="Griffin N.W."/>
            <person name="Cheng J."/>
            <person name="Latreille P."/>
            <person name="Kerstetter R.A."/>
            <person name="Terrapon N."/>
            <person name="Henrissat B."/>
            <person name="Osterman A.L."/>
            <person name="Gordon J.I."/>
        </authorList>
    </citation>
    <scope>NUCLEOTIDE SEQUENCE [LARGE SCALE GENOMIC DNA]</scope>
    <source>
        <strain evidence="7 9">WH2</strain>
    </source>
</reference>
<accession>A0A0P0FT97</accession>
<dbReference type="GO" id="GO:0005975">
    <property type="term" value="P:carbohydrate metabolic process"/>
    <property type="evidence" value="ECO:0007669"/>
    <property type="project" value="InterPro"/>
</dbReference>
<dbReference type="GO" id="GO:0004650">
    <property type="term" value="F:polygalacturonase activity"/>
    <property type="evidence" value="ECO:0007669"/>
    <property type="project" value="InterPro"/>
</dbReference>
<dbReference type="GO" id="GO:0046576">
    <property type="term" value="F:rhamnogalacturonan alpha-L-rhamnopyranosyl-(1-&gt;4)-alpha-D-galactopyranosyluronide lyase activity"/>
    <property type="evidence" value="ECO:0007669"/>
    <property type="project" value="UniProtKB-ARBA"/>
</dbReference>
<evidence type="ECO:0000256" key="4">
    <source>
        <dbReference type="ARBA" id="ARBA00023180"/>
    </source>
</evidence>
<gene>
    <name evidence="7" type="primary">pehX_9</name>
    <name evidence="7" type="ORF">BcellWH2_03593</name>
    <name evidence="8" type="ORF">DWX97_00500</name>
</gene>
<evidence type="ECO:0000313" key="7">
    <source>
        <dbReference type="EMBL" id="ALJ60816.1"/>
    </source>
</evidence>
<keyword evidence="2 6" id="KW-0378">Hydrolase</keyword>
<dbReference type="PANTHER" id="PTHR31736:SF19">
    <property type="entry name" value="PECTIN LYASE SUPERFAMILY PROTEIN-RELATED"/>
    <property type="match status" value="1"/>
</dbReference>
<reference evidence="8 10" key="2">
    <citation type="submission" date="2018-08" db="EMBL/GenBank/DDBJ databases">
        <title>A genome reference for cultivated species of the human gut microbiota.</title>
        <authorList>
            <person name="Zou Y."/>
            <person name="Xue W."/>
            <person name="Luo G."/>
        </authorList>
    </citation>
    <scope>NUCLEOTIDE SEQUENCE [LARGE SCALE GENOMIC DNA]</scope>
    <source>
        <strain evidence="8 10">AF22-3AC</strain>
    </source>
</reference>
<dbReference type="EMBL" id="CP012801">
    <property type="protein sequence ID" value="ALJ60816.1"/>
    <property type="molecule type" value="Genomic_DNA"/>
</dbReference>
<keyword evidence="5 6" id="KW-0326">Glycosidase</keyword>
<sequence>MFYMRYLTSVLFLFLGILPLVSFGQEVHTIKAIGDLPLSDQFQMRVNGEAATVEKLEKFDVPIHYSRIAYDGEEPMTIEIKIDNPIEYYSISPKRKQFEGQVKDHVLSFSLHEPTYLLVKINRLEELFILVDKMHDYKSDTSKGSLTDIMDYQVDNTGKSIETAKIQKAIDDVSRTNGVLYFPAGIYKTGELNMRSNISVVLSEGALLSGSEDVKDYTDKSLIRLDNVSNFRLLGYGIIDGSGWSGLRSNGGTGFHLLYASDCNDILIDGVMLRDPSFWNTRVYRSRNVHLKNIKILNNRPYENWTNTDGVDFDSSVDCSVTHAMIHAGDDNLVVKGLDKERLFASENILFDDVLTVSNSAATKIGTETGVEYFKNITFRNIDVVKCKRALVINAYDSTRVENIKFENIFVEEFDFNGTESPRLIDFEITDKSWRECVGNCTINNVRINNVHVGCGLQQVTSQILGKNKEFGVDGVYIHNLKVQDKEIHSFSDLNMKVNEFAKRIIFINK</sequence>
<dbReference type="KEGG" id="bcel:BcellWH2_03593"/>
<protein>
    <submittedName>
        <fullName evidence="7">Exo-poly-alpha-D-galacturonosidase</fullName>
        <ecNumber evidence="7">3.2.1.82</ecNumber>
    </submittedName>
</protein>
<evidence type="ECO:0000313" key="8">
    <source>
        <dbReference type="EMBL" id="RGS39802.1"/>
    </source>
</evidence>
<proteinExistence type="inferred from homology"/>
<dbReference type="PATRIC" id="fig|246787.4.peg.3709"/>